<evidence type="ECO:0000313" key="1">
    <source>
        <dbReference type="EMBL" id="MDR6781479.1"/>
    </source>
</evidence>
<gene>
    <name evidence="1" type="ORF">J2X78_000031</name>
</gene>
<dbReference type="Proteomes" id="UP001246858">
    <property type="component" value="Unassembled WGS sequence"/>
</dbReference>
<sequence length="472" mass="52733">MKRTLYIILSVACVVSLTGCKKYLDVTPKANISEEQLFTSEPGFQQALGGVYSQLASRNLYGDKLTMGFVSTLAQNYVIAQSGYIPLVETRKLNYESAEVQDHTEAIWGTAYAALAGINKILQNTEKNRAVLSDQGHALVRGEALALRALLHFDLLRLFGKTYATGANDKAIPYKTDVTDNINIPNTTTEVINFALSDLRESENLLKTADPIVTLNTRSRRNHLNYYGVKALEARIRLYMGDNPGAAAAAAIVINSGRYPFVTSTAASSTTARDRLYMTEQVFMVRVRTMTYADGTPAAYFRFNAGAAYKLTLSDANFKTLYENSSTDIRYLYRVEQDGGIPFPSKYWQTTATTLDSTRLDQCVPVIRLAEMYYILAETAPTLNDGFTQLNAVRTRRGLSALPVSTQATLNNEITKEYQKEFYAEGQLWFYYKRKATPRPQFLISSITSDLTPAKYVLPIPPTELQFNPNYN</sequence>
<comment type="caution">
    <text evidence="1">The sequence shown here is derived from an EMBL/GenBank/DDBJ whole genome shotgun (WGS) entry which is preliminary data.</text>
</comment>
<evidence type="ECO:0000313" key="2">
    <source>
        <dbReference type="Proteomes" id="UP001246858"/>
    </source>
</evidence>
<organism evidence="1 2">
    <name type="scientific">Pedobacter africanus</name>
    <dbReference type="NCBI Taxonomy" id="151894"/>
    <lineage>
        <taxon>Bacteria</taxon>
        <taxon>Pseudomonadati</taxon>
        <taxon>Bacteroidota</taxon>
        <taxon>Sphingobacteriia</taxon>
        <taxon>Sphingobacteriales</taxon>
        <taxon>Sphingobacteriaceae</taxon>
        <taxon>Pedobacter</taxon>
    </lineage>
</organism>
<reference evidence="1" key="1">
    <citation type="submission" date="2023-07" db="EMBL/GenBank/DDBJ databases">
        <title>Sorghum-associated microbial communities from plants grown in Nebraska, USA.</title>
        <authorList>
            <person name="Schachtman D."/>
        </authorList>
    </citation>
    <scope>NUCLEOTIDE SEQUENCE</scope>
    <source>
        <strain evidence="1">2697</strain>
    </source>
</reference>
<accession>A0ACC6KQ84</accession>
<name>A0ACC6KQ84_9SPHI</name>
<dbReference type="EMBL" id="JAVDTF010000001">
    <property type="protein sequence ID" value="MDR6781479.1"/>
    <property type="molecule type" value="Genomic_DNA"/>
</dbReference>
<protein>
    <submittedName>
        <fullName evidence="1">Uncharacterized protein</fullName>
    </submittedName>
</protein>
<proteinExistence type="predicted"/>
<keyword evidence="2" id="KW-1185">Reference proteome</keyword>